<keyword evidence="3" id="KW-1185">Reference proteome</keyword>
<protein>
    <submittedName>
        <fullName evidence="2">Uncharacterized protein</fullName>
    </submittedName>
</protein>
<dbReference type="EMBL" id="BGZK01001312">
    <property type="protein sequence ID" value="GBP76967.1"/>
    <property type="molecule type" value="Genomic_DNA"/>
</dbReference>
<proteinExistence type="predicted"/>
<feature type="region of interest" description="Disordered" evidence="1">
    <location>
        <begin position="155"/>
        <end position="191"/>
    </location>
</feature>
<feature type="compositionally biased region" description="Gly residues" evidence="1">
    <location>
        <begin position="165"/>
        <end position="174"/>
    </location>
</feature>
<evidence type="ECO:0000313" key="2">
    <source>
        <dbReference type="EMBL" id="GBP76967.1"/>
    </source>
</evidence>
<name>A0A4C1YRB4_EUMVA</name>
<accession>A0A4C1YRB4</accession>
<gene>
    <name evidence="2" type="ORF">EVAR_63314_1</name>
</gene>
<sequence>MDILELAPLVSRRHSWYDFKLLPACSNVSSQASSLKVHTSCLSSWAIRLKSRMTHGQRVLAHSLYKLRLCWSARCRHGGRSHRRLVGAGRCVVDALYAVWTFWMKCNATESTFPELEKEPMWSFFSARSQGRVHKLISNKLNILAHLKRRRPTSVTTWPASAGAAEGGRGGDARGGPLINSPVGPSPGPRVNRRLTNLRVEPSERVRAARLMRPL</sequence>
<dbReference type="AlphaFoldDB" id="A0A4C1YRB4"/>
<reference evidence="2 3" key="1">
    <citation type="journal article" date="2019" name="Commun. Biol.">
        <title>The bagworm genome reveals a unique fibroin gene that provides high tensile strength.</title>
        <authorList>
            <person name="Kono N."/>
            <person name="Nakamura H."/>
            <person name="Ohtoshi R."/>
            <person name="Tomita M."/>
            <person name="Numata K."/>
            <person name="Arakawa K."/>
        </authorList>
    </citation>
    <scope>NUCLEOTIDE SEQUENCE [LARGE SCALE GENOMIC DNA]</scope>
</reference>
<comment type="caution">
    <text evidence="2">The sequence shown here is derived from an EMBL/GenBank/DDBJ whole genome shotgun (WGS) entry which is preliminary data.</text>
</comment>
<evidence type="ECO:0000256" key="1">
    <source>
        <dbReference type="SAM" id="MobiDB-lite"/>
    </source>
</evidence>
<dbReference type="Proteomes" id="UP000299102">
    <property type="component" value="Unassembled WGS sequence"/>
</dbReference>
<organism evidence="2 3">
    <name type="scientific">Eumeta variegata</name>
    <name type="common">Bagworm moth</name>
    <name type="synonym">Eumeta japonica</name>
    <dbReference type="NCBI Taxonomy" id="151549"/>
    <lineage>
        <taxon>Eukaryota</taxon>
        <taxon>Metazoa</taxon>
        <taxon>Ecdysozoa</taxon>
        <taxon>Arthropoda</taxon>
        <taxon>Hexapoda</taxon>
        <taxon>Insecta</taxon>
        <taxon>Pterygota</taxon>
        <taxon>Neoptera</taxon>
        <taxon>Endopterygota</taxon>
        <taxon>Lepidoptera</taxon>
        <taxon>Glossata</taxon>
        <taxon>Ditrysia</taxon>
        <taxon>Tineoidea</taxon>
        <taxon>Psychidae</taxon>
        <taxon>Oiketicinae</taxon>
        <taxon>Eumeta</taxon>
    </lineage>
</organism>
<evidence type="ECO:0000313" key="3">
    <source>
        <dbReference type="Proteomes" id="UP000299102"/>
    </source>
</evidence>